<sequence length="122" mass="13875">MSKRKQGVDEEDLVSLPEEDDGEEEEEYISTADEEEVSEEDEEEDEENEEDDEEEDGDDEDGGKKSDANGVKGKTSFLLRTSPYRAYSPTRNTMLLRTSRISTTEPMTCFACALTLFCCKHR</sequence>
<feature type="region of interest" description="Disordered" evidence="1">
    <location>
        <begin position="1"/>
        <end position="79"/>
    </location>
</feature>
<organism evidence="2 3">
    <name type="scientific">Clonostachys solani</name>
    <dbReference type="NCBI Taxonomy" id="160281"/>
    <lineage>
        <taxon>Eukaryota</taxon>
        <taxon>Fungi</taxon>
        <taxon>Dikarya</taxon>
        <taxon>Ascomycota</taxon>
        <taxon>Pezizomycotina</taxon>
        <taxon>Sordariomycetes</taxon>
        <taxon>Hypocreomycetidae</taxon>
        <taxon>Hypocreales</taxon>
        <taxon>Bionectriaceae</taxon>
        <taxon>Clonostachys</taxon>
    </lineage>
</organism>
<reference evidence="3" key="1">
    <citation type="submission" date="2019-06" db="EMBL/GenBank/DDBJ databases">
        <authorList>
            <person name="Broberg M."/>
        </authorList>
    </citation>
    <scope>NUCLEOTIDE SEQUENCE [LARGE SCALE GENOMIC DNA]</scope>
</reference>
<comment type="caution">
    <text evidence="2">The sequence shown here is derived from an EMBL/GenBank/DDBJ whole genome shotgun (WGS) entry which is preliminary data.</text>
</comment>
<dbReference type="AlphaFoldDB" id="A0A9N9ZK28"/>
<dbReference type="EMBL" id="CABFOC020000074">
    <property type="protein sequence ID" value="CAH0057049.1"/>
    <property type="molecule type" value="Genomic_DNA"/>
</dbReference>
<evidence type="ECO:0000313" key="2">
    <source>
        <dbReference type="EMBL" id="CAH0057049.1"/>
    </source>
</evidence>
<feature type="compositionally biased region" description="Acidic residues" evidence="1">
    <location>
        <begin position="9"/>
        <end position="61"/>
    </location>
</feature>
<reference evidence="2 3" key="2">
    <citation type="submission" date="2021-10" db="EMBL/GenBank/DDBJ databases">
        <authorList>
            <person name="Piombo E."/>
        </authorList>
    </citation>
    <scope>NUCLEOTIDE SEQUENCE [LARGE SCALE GENOMIC DNA]</scope>
</reference>
<gene>
    <name evidence="2" type="ORF">CSOL1703_00006819</name>
</gene>
<dbReference type="OrthoDB" id="5153708at2759"/>
<accession>A0A9N9ZK28</accession>
<keyword evidence="3" id="KW-1185">Reference proteome</keyword>
<evidence type="ECO:0000313" key="3">
    <source>
        <dbReference type="Proteomes" id="UP000775872"/>
    </source>
</evidence>
<name>A0A9N9ZK28_9HYPO</name>
<evidence type="ECO:0000256" key="1">
    <source>
        <dbReference type="SAM" id="MobiDB-lite"/>
    </source>
</evidence>
<dbReference type="Proteomes" id="UP000775872">
    <property type="component" value="Unassembled WGS sequence"/>
</dbReference>
<protein>
    <submittedName>
        <fullName evidence="2">Uncharacterized protein</fullName>
    </submittedName>
</protein>
<proteinExistence type="predicted"/>